<feature type="chain" id="PRO_5047134289" evidence="2">
    <location>
        <begin position="25"/>
        <end position="159"/>
    </location>
</feature>
<feature type="compositionally biased region" description="Low complexity" evidence="1">
    <location>
        <begin position="37"/>
        <end position="49"/>
    </location>
</feature>
<dbReference type="RefSeq" id="WP_223627607.1">
    <property type="nucleotide sequence ID" value="NZ_JAIQDJ010000001.1"/>
</dbReference>
<dbReference type="Proteomes" id="UP001430290">
    <property type="component" value="Unassembled WGS sequence"/>
</dbReference>
<evidence type="ECO:0000256" key="2">
    <source>
        <dbReference type="SAM" id="SignalP"/>
    </source>
</evidence>
<keyword evidence="4" id="KW-1185">Reference proteome</keyword>
<organism evidence="3 4">
    <name type="scientific">Thermomonas beijingensis</name>
    <dbReference type="NCBI Taxonomy" id="2872701"/>
    <lineage>
        <taxon>Bacteria</taxon>
        <taxon>Pseudomonadati</taxon>
        <taxon>Pseudomonadota</taxon>
        <taxon>Gammaproteobacteria</taxon>
        <taxon>Lysobacterales</taxon>
        <taxon>Lysobacteraceae</taxon>
        <taxon>Thermomonas</taxon>
    </lineage>
</organism>
<comment type="caution">
    <text evidence="3">The sequence shown here is derived from an EMBL/GenBank/DDBJ whole genome shotgun (WGS) entry which is preliminary data.</text>
</comment>
<evidence type="ECO:0000313" key="4">
    <source>
        <dbReference type="Proteomes" id="UP001430290"/>
    </source>
</evidence>
<reference evidence="3" key="1">
    <citation type="submission" date="2021-09" db="EMBL/GenBank/DDBJ databases">
        <authorList>
            <person name="Wu T."/>
            <person name="Guo S.Z."/>
        </authorList>
    </citation>
    <scope>NUCLEOTIDE SEQUENCE</scope>
    <source>
        <strain evidence="3">RSS-23</strain>
    </source>
</reference>
<proteinExistence type="predicted"/>
<keyword evidence="2" id="KW-0732">Signal</keyword>
<accession>A0ABS7TD61</accession>
<feature type="signal peptide" evidence="2">
    <location>
        <begin position="1"/>
        <end position="24"/>
    </location>
</feature>
<name>A0ABS7TD61_9GAMM</name>
<feature type="region of interest" description="Disordered" evidence="1">
    <location>
        <begin position="27"/>
        <end position="49"/>
    </location>
</feature>
<evidence type="ECO:0000313" key="3">
    <source>
        <dbReference type="EMBL" id="MBZ4185803.1"/>
    </source>
</evidence>
<sequence>MKTNTIVAAIANLACAVCASPVLAQSSGHAGHDAHATHTVQPAAATTPAQRWATDAPLRAGMRSIRQAVQALDHYEHGHMDATQAHNTAQQIDTAVNQMIAQCKLKPDADAALHGLLVKFIAGAKAVRESQDAPMPQINAMREALVQYPQLFNDPGWAK</sequence>
<gene>
    <name evidence="3" type="ORF">K7B09_05605</name>
</gene>
<dbReference type="EMBL" id="JAIQDJ010000001">
    <property type="protein sequence ID" value="MBZ4185803.1"/>
    <property type="molecule type" value="Genomic_DNA"/>
</dbReference>
<evidence type="ECO:0000256" key="1">
    <source>
        <dbReference type="SAM" id="MobiDB-lite"/>
    </source>
</evidence>
<protein>
    <submittedName>
        <fullName evidence="3">DnrO protein</fullName>
    </submittedName>
</protein>